<keyword evidence="2" id="KW-1185">Reference proteome</keyword>
<name>A0ACD4ZDI0_9ACTN</name>
<evidence type="ECO:0000313" key="2">
    <source>
        <dbReference type="Proteomes" id="UP001348369"/>
    </source>
</evidence>
<protein>
    <submittedName>
        <fullName evidence="1">Helix-turn-helix domain-containing protein</fullName>
    </submittedName>
</protein>
<reference evidence="1" key="1">
    <citation type="submission" date="2022-10" db="EMBL/GenBank/DDBJ databases">
        <title>The complete genomes of actinobacterial strains from the NBC collection.</title>
        <authorList>
            <person name="Joergensen T.S."/>
            <person name="Alvarez Arevalo M."/>
            <person name="Sterndorff E.B."/>
            <person name="Faurdal D."/>
            <person name="Vuksanovic O."/>
            <person name="Mourched A.-S."/>
            <person name="Charusanti P."/>
            <person name="Shaw S."/>
            <person name="Blin K."/>
            <person name="Weber T."/>
        </authorList>
    </citation>
    <scope>NUCLEOTIDE SEQUENCE</scope>
    <source>
        <strain evidence="1">NBC 01771</strain>
    </source>
</reference>
<gene>
    <name evidence="1" type="ORF">OG835_02875</name>
</gene>
<dbReference type="Proteomes" id="UP001348369">
    <property type="component" value="Chromosome"/>
</dbReference>
<accession>A0ACD4ZDI0</accession>
<proteinExistence type="predicted"/>
<evidence type="ECO:0000313" key="1">
    <source>
        <dbReference type="EMBL" id="WSB96048.1"/>
    </source>
</evidence>
<sequence length="111" mass="12571">MSEHTDLGAYLRARRDLTRPADVGMALTGRRRVPGLRRDEVAQLAGISSEYYVRLEQGRDQHPSAQVLDALARVLRLEPAATAYLHQIAKPAPRRRARRRPERVPGGIRRL</sequence>
<organism evidence="1 2">
    <name type="scientific">Streptomyces scopuliridis</name>
    <dbReference type="NCBI Taxonomy" id="452529"/>
    <lineage>
        <taxon>Bacteria</taxon>
        <taxon>Bacillati</taxon>
        <taxon>Actinomycetota</taxon>
        <taxon>Actinomycetes</taxon>
        <taxon>Kitasatosporales</taxon>
        <taxon>Streptomycetaceae</taxon>
        <taxon>Streptomyces</taxon>
    </lineage>
</organism>
<dbReference type="EMBL" id="CP109109">
    <property type="protein sequence ID" value="WSB96048.1"/>
    <property type="molecule type" value="Genomic_DNA"/>
</dbReference>